<proteinExistence type="inferred from homology"/>
<dbReference type="InterPro" id="IPR012854">
    <property type="entry name" value="Cu_amine_oxidase-like_N"/>
</dbReference>
<dbReference type="InterPro" id="IPR038765">
    <property type="entry name" value="Papain-like_cys_pep_sf"/>
</dbReference>
<keyword evidence="2" id="KW-0645">Protease</keyword>
<protein>
    <recommendedName>
        <fullName evidence="7">NlpC/P60 domain-containing protein</fullName>
    </recommendedName>
</protein>
<reference evidence="8 9" key="1">
    <citation type="submission" date="2018-05" db="EMBL/GenBank/DDBJ databases">
        <title>Paenibacillus flagellatus sp. nov., isolated from selenium mineral soil.</title>
        <authorList>
            <person name="Dai X."/>
        </authorList>
    </citation>
    <scope>NUCLEOTIDE SEQUENCE [LARGE SCALE GENOMIC DNA]</scope>
    <source>
        <strain evidence="8 9">DXL2</strain>
    </source>
</reference>
<dbReference type="InterPro" id="IPR000064">
    <property type="entry name" value="NLP_P60_dom"/>
</dbReference>
<dbReference type="InterPro" id="IPR051202">
    <property type="entry name" value="Peptidase_C40"/>
</dbReference>
<evidence type="ECO:0000256" key="4">
    <source>
        <dbReference type="ARBA" id="ARBA00022807"/>
    </source>
</evidence>
<keyword evidence="9" id="KW-1185">Reference proteome</keyword>
<gene>
    <name evidence="8" type="ORF">DLM86_01670</name>
</gene>
<dbReference type="PROSITE" id="PS51935">
    <property type="entry name" value="NLPC_P60"/>
    <property type="match status" value="1"/>
</dbReference>
<feature type="domain" description="NlpC/P60" evidence="7">
    <location>
        <begin position="236"/>
        <end position="367"/>
    </location>
</feature>
<comment type="similarity">
    <text evidence="1">Belongs to the peptidase C40 family.</text>
</comment>
<dbReference type="GO" id="GO:0008234">
    <property type="term" value="F:cysteine-type peptidase activity"/>
    <property type="evidence" value="ECO:0007669"/>
    <property type="project" value="UniProtKB-KW"/>
</dbReference>
<dbReference type="InterPro" id="IPR036582">
    <property type="entry name" value="Mao_N_sf"/>
</dbReference>
<dbReference type="OrthoDB" id="9813118at2"/>
<evidence type="ECO:0000256" key="2">
    <source>
        <dbReference type="ARBA" id="ARBA00022670"/>
    </source>
</evidence>
<dbReference type="Pfam" id="PF00877">
    <property type="entry name" value="NLPC_P60"/>
    <property type="match status" value="1"/>
</dbReference>
<dbReference type="Pfam" id="PF07833">
    <property type="entry name" value="Cu_amine_oxidN1"/>
    <property type="match status" value="1"/>
</dbReference>
<dbReference type="GO" id="GO:0006508">
    <property type="term" value="P:proteolysis"/>
    <property type="evidence" value="ECO:0007669"/>
    <property type="project" value="UniProtKB-KW"/>
</dbReference>
<dbReference type="RefSeq" id="WP_110838214.1">
    <property type="nucleotide sequence ID" value="NZ_QJVJ01000001.1"/>
</dbReference>
<dbReference type="SUPFAM" id="SSF55383">
    <property type="entry name" value="Copper amine oxidase, domain N"/>
    <property type="match status" value="1"/>
</dbReference>
<evidence type="ECO:0000259" key="7">
    <source>
        <dbReference type="PROSITE" id="PS51935"/>
    </source>
</evidence>
<dbReference type="EMBL" id="QJVJ01000001">
    <property type="protein sequence ID" value="PYI57175.1"/>
    <property type="molecule type" value="Genomic_DNA"/>
</dbReference>
<dbReference type="PROSITE" id="PS51257">
    <property type="entry name" value="PROKAR_LIPOPROTEIN"/>
    <property type="match status" value="1"/>
</dbReference>
<keyword evidence="6" id="KW-0732">Signal</keyword>
<accession>A0A2V5KC56</accession>
<name>A0A2V5KC56_9BACL</name>
<feature type="signal peptide" evidence="6">
    <location>
        <begin position="1"/>
        <end position="18"/>
    </location>
</feature>
<comment type="caution">
    <text evidence="8">The sequence shown here is derived from an EMBL/GenBank/DDBJ whole genome shotgun (WGS) entry which is preliminary data.</text>
</comment>
<feature type="region of interest" description="Disordered" evidence="5">
    <location>
        <begin position="26"/>
        <end position="59"/>
    </location>
</feature>
<dbReference type="PANTHER" id="PTHR47053">
    <property type="entry name" value="MUREIN DD-ENDOPEPTIDASE MEPH-RELATED"/>
    <property type="match status" value="1"/>
</dbReference>
<dbReference type="AlphaFoldDB" id="A0A2V5KC56"/>
<dbReference type="Gene3D" id="3.90.1720.10">
    <property type="entry name" value="endopeptidase domain like (from Nostoc punctiforme)"/>
    <property type="match status" value="1"/>
</dbReference>
<evidence type="ECO:0000256" key="3">
    <source>
        <dbReference type="ARBA" id="ARBA00022801"/>
    </source>
</evidence>
<evidence type="ECO:0000256" key="6">
    <source>
        <dbReference type="SAM" id="SignalP"/>
    </source>
</evidence>
<keyword evidence="4" id="KW-0788">Thiol protease</keyword>
<evidence type="ECO:0000313" key="9">
    <source>
        <dbReference type="Proteomes" id="UP000247476"/>
    </source>
</evidence>
<sequence>MNNMPRRLTLSLLTVALAATTACTRQDGGTTRQSGESGSQQQQQLQHPTTQSQRDGSAGMLTADEGRIPIVTVDGSSFISGQKLAELLDFQTDWDASAGKLRMGDNDAVFEFTGASNQAVKESDAVTMPEPAKLANGGLHIPVSALADLFREDISYEQRDGEIALKPAQETVDRTAIAAPAEPDGKTDALSFADDPADPYKGTETPASVGMELDNEAVSASVVLDPAGEAVPVLKNIDMNGVISTARRYMGIKYLFGAGPYSKTGKFDCSSFTQYVYGKYGVSLPRTARAQARQGVLVSRKVLRKGDLLFFYVPGRFKTNKTVGHVGIYMGNNLMIHSSPAPDNGVQISNINNAYWKKTFLSARRIAT</sequence>
<keyword evidence="3" id="KW-0378">Hydrolase</keyword>
<dbReference type="Proteomes" id="UP000247476">
    <property type="component" value="Unassembled WGS sequence"/>
</dbReference>
<dbReference type="SUPFAM" id="SSF54001">
    <property type="entry name" value="Cysteine proteinases"/>
    <property type="match status" value="1"/>
</dbReference>
<dbReference type="PANTHER" id="PTHR47053:SF1">
    <property type="entry name" value="MUREIN DD-ENDOPEPTIDASE MEPH-RELATED"/>
    <property type="match status" value="1"/>
</dbReference>
<dbReference type="Gene3D" id="3.30.457.10">
    <property type="entry name" value="Copper amine oxidase-like, N-terminal domain"/>
    <property type="match status" value="1"/>
</dbReference>
<evidence type="ECO:0000256" key="5">
    <source>
        <dbReference type="SAM" id="MobiDB-lite"/>
    </source>
</evidence>
<evidence type="ECO:0000256" key="1">
    <source>
        <dbReference type="ARBA" id="ARBA00007074"/>
    </source>
</evidence>
<feature type="chain" id="PRO_5015967082" description="NlpC/P60 domain-containing protein" evidence="6">
    <location>
        <begin position="19"/>
        <end position="368"/>
    </location>
</feature>
<evidence type="ECO:0000313" key="8">
    <source>
        <dbReference type="EMBL" id="PYI57175.1"/>
    </source>
</evidence>
<feature type="compositionally biased region" description="Low complexity" evidence="5">
    <location>
        <begin position="26"/>
        <end position="53"/>
    </location>
</feature>
<organism evidence="8 9">
    <name type="scientific">Paenibacillus flagellatus</name>
    <dbReference type="NCBI Taxonomy" id="2211139"/>
    <lineage>
        <taxon>Bacteria</taxon>
        <taxon>Bacillati</taxon>
        <taxon>Bacillota</taxon>
        <taxon>Bacilli</taxon>
        <taxon>Bacillales</taxon>
        <taxon>Paenibacillaceae</taxon>
        <taxon>Paenibacillus</taxon>
    </lineage>
</organism>